<dbReference type="Gene3D" id="3.40.50.720">
    <property type="entry name" value="NAD(P)-binding Rossmann-like Domain"/>
    <property type="match status" value="1"/>
</dbReference>
<dbReference type="InterPro" id="IPR051468">
    <property type="entry name" value="Fungal_SecMetab_SDRs"/>
</dbReference>
<reference evidence="2" key="1">
    <citation type="submission" date="2019-11" db="EMBL/GenBank/DDBJ databases">
        <title>Isolation and characterization of two novel species in the genus Thiomicrorhabdus.</title>
        <authorList>
            <person name="Mochizuki J."/>
            <person name="Kojima H."/>
            <person name="Fukui M."/>
        </authorList>
    </citation>
    <scope>NUCLEOTIDE SEQUENCE [LARGE SCALE GENOMIC DNA]</scope>
    <source>
        <strain evidence="2">aks77</strain>
    </source>
</reference>
<keyword evidence="2" id="KW-1185">Reference proteome</keyword>
<dbReference type="Proteomes" id="UP000501726">
    <property type="component" value="Chromosome"/>
</dbReference>
<dbReference type="PRINTS" id="PR00081">
    <property type="entry name" value="GDHRDH"/>
</dbReference>
<dbReference type="GO" id="GO:0005737">
    <property type="term" value="C:cytoplasm"/>
    <property type="evidence" value="ECO:0007669"/>
    <property type="project" value="TreeGrafter"/>
</dbReference>
<accession>A0A6F8PRA0</accession>
<dbReference type="AlphaFoldDB" id="A0A6F8PRA0"/>
<protein>
    <submittedName>
        <fullName evidence="1">SDR family oxidoreductase</fullName>
    </submittedName>
</protein>
<name>A0A6F8PRA0_9GAMM</name>
<sequence length="243" mass="26563">MSESVKRVWVFAATGGIGAAFGKELSKRFAGCQLVGFARNPEKIDASVFQQSFAFDLAQPEQFLDVIKVASQLGAPDYVLIASGWLHDADTQPEKTYRALNAQHLQKSYQLNAIGPVMLVQAILQNFGVKTPMKIGVLSARLGSISDNKMGGWHAYRASKAALNMLLKNIAIELKMKRSPITVFAIQPGTTDTRLSKPFQKGLPPEQLQTVEFTAQKICDLFAEVKLAHSGQLIDFAGNIIEP</sequence>
<dbReference type="InterPro" id="IPR036291">
    <property type="entry name" value="NAD(P)-bd_dom_sf"/>
</dbReference>
<dbReference type="KEGG" id="tse:THMIRHAS_00240"/>
<dbReference type="PANTHER" id="PTHR43544:SF12">
    <property type="entry name" value="NAD(P)-BINDING ROSSMANN-FOLD SUPERFAMILY PROTEIN"/>
    <property type="match status" value="1"/>
</dbReference>
<gene>
    <name evidence="1" type="ORF">THMIRHAS_00240</name>
</gene>
<evidence type="ECO:0000313" key="1">
    <source>
        <dbReference type="EMBL" id="BBP44651.1"/>
    </source>
</evidence>
<dbReference type="RefSeq" id="WP_173269119.1">
    <property type="nucleotide sequence ID" value="NZ_AP021889.1"/>
</dbReference>
<evidence type="ECO:0000313" key="2">
    <source>
        <dbReference type="Proteomes" id="UP000501726"/>
    </source>
</evidence>
<organism evidence="1 2">
    <name type="scientific">Thiosulfatimonas sediminis</name>
    <dbReference type="NCBI Taxonomy" id="2675054"/>
    <lineage>
        <taxon>Bacteria</taxon>
        <taxon>Pseudomonadati</taxon>
        <taxon>Pseudomonadota</taxon>
        <taxon>Gammaproteobacteria</taxon>
        <taxon>Thiotrichales</taxon>
        <taxon>Piscirickettsiaceae</taxon>
        <taxon>Thiosulfatimonas</taxon>
    </lineage>
</organism>
<dbReference type="EMBL" id="AP021889">
    <property type="protein sequence ID" value="BBP44651.1"/>
    <property type="molecule type" value="Genomic_DNA"/>
</dbReference>
<dbReference type="SUPFAM" id="SSF51735">
    <property type="entry name" value="NAD(P)-binding Rossmann-fold domains"/>
    <property type="match status" value="1"/>
</dbReference>
<dbReference type="PANTHER" id="PTHR43544">
    <property type="entry name" value="SHORT-CHAIN DEHYDROGENASE/REDUCTASE"/>
    <property type="match status" value="1"/>
</dbReference>
<proteinExistence type="predicted"/>
<dbReference type="Pfam" id="PF00106">
    <property type="entry name" value="adh_short"/>
    <property type="match status" value="1"/>
</dbReference>
<dbReference type="InterPro" id="IPR002347">
    <property type="entry name" value="SDR_fam"/>
</dbReference>
<dbReference type="GO" id="GO:0016491">
    <property type="term" value="F:oxidoreductase activity"/>
    <property type="evidence" value="ECO:0007669"/>
    <property type="project" value="TreeGrafter"/>
</dbReference>